<dbReference type="Pfam" id="PF09810">
    <property type="entry name" value="Exo5"/>
    <property type="match status" value="2"/>
</dbReference>
<name>A0A1H6PVY4_YARLL</name>
<dbReference type="Gene3D" id="3.90.320.10">
    <property type="match status" value="1"/>
</dbReference>
<evidence type="ECO:0000256" key="9">
    <source>
        <dbReference type="ARBA" id="ARBA00023004"/>
    </source>
</evidence>
<sequence>MSGFVRSGGSFGRVWGKSSPGVAAPSLPKYGDRLESYDFRNRPWLQRDRSGLFPLMAEEKTEEGYLRISPLQLKALKNPGSNRVSVTAASAPFCEVRTLYELAEVAVEEEKPTNAMERGAQVHNMAEYSLYEATEVSLPVPPATTPTEEWYQKLMNMYLKLSMLRTDSAPAVNELEMSPTFMAREIPVFGNYKNTRLFGIMDLIYWRNKKLNICDMKTTYRRSVPEEPQMTSHIHQTMLYHYLFSDMCRDIDATMGEYLRDDICIDTDVRSEFSAAYEGQSGPADTIPTSISGLIKLIGDELPKPRSLAKTVSVEYVKRSEDRVPEEYQDLYPLSDYTQRQSFAVVQAPVDYKELKRVMSETLPFWHGQRAAIGVDADSMNKCRYCQFRPVCGWYN</sequence>
<evidence type="ECO:0000256" key="2">
    <source>
        <dbReference type="ARBA" id="ARBA00001966"/>
    </source>
</evidence>
<evidence type="ECO:0000313" key="12">
    <source>
        <dbReference type="EMBL" id="AOW00452.1"/>
    </source>
</evidence>
<dbReference type="Proteomes" id="UP000182444">
    <property type="component" value="Chromosome 1A"/>
</dbReference>
<dbReference type="GO" id="GO:0036297">
    <property type="term" value="P:interstrand cross-link repair"/>
    <property type="evidence" value="ECO:0007669"/>
    <property type="project" value="TreeGrafter"/>
</dbReference>
<dbReference type="RefSeq" id="XP_499914.3">
    <property type="nucleotide sequence ID" value="XM_499914.3"/>
</dbReference>
<dbReference type="GeneID" id="2905812"/>
<dbReference type="GO" id="GO:0005739">
    <property type="term" value="C:mitochondrion"/>
    <property type="evidence" value="ECO:0007669"/>
    <property type="project" value="TreeGrafter"/>
</dbReference>
<evidence type="ECO:0000256" key="1">
    <source>
        <dbReference type="ARBA" id="ARBA00001946"/>
    </source>
</evidence>
<dbReference type="AlphaFoldDB" id="A0A1H6PVY4"/>
<proteinExistence type="inferred from homology"/>
<dbReference type="VEuPathDB" id="FungiDB:YALI0_A09680g"/>
<dbReference type="KEGG" id="yli:2905812"/>
<evidence type="ECO:0000256" key="6">
    <source>
        <dbReference type="ARBA" id="ARBA00022485"/>
    </source>
</evidence>
<keyword evidence="7" id="KW-0540">Nuclease</keyword>
<keyword evidence="10" id="KW-0411">Iron-sulfur</keyword>
<evidence type="ECO:0000256" key="5">
    <source>
        <dbReference type="ARBA" id="ARBA00013561"/>
    </source>
</evidence>
<comment type="subunit">
    <text evidence="4">Monomer.</text>
</comment>
<dbReference type="PANTHER" id="PTHR14464">
    <property type="entry name" value="EXONUCLEASE V"/>
    <property type="match status" value="1"/>
</dbReference>
<evidence type="ECO:0000256" key="11">
    <source>
        <dbReference type="ARBA" id="ARBA00030412"/>
    </source>
</evidence>
<keyword evidence="6" id="KW-0004">4Fe-4S</keyword>
<dbReference type="GO" id="GO:0005634">
    <property type="term" value="C:nucleus"/>
    <property type="evidence" value="ECO:0007669"/>
    <property type="project" value="TreeGrafter"/>
</dbReference>
<keyword evidence="6" id="KW-0479">Metal-binding</keyword>
<gene>
    <name evidence="12" type="ORF">YALI1_A09444g</name>
</gene>
<reference evidence="12 13" key="1">
    <citation type="journal article" date="2016" name="PLoS ONE">
        <title>Sequence Assembly of Yarrowia lipolytica Strain W29/CLIB89 Shows Transposable Element Diversity.</title>
        <authorList>
            <person name="Magnan C."/>
            <person name="Yu J."/>
            <person name="Chang I."/>
            <person name="Jahn E."/>
            <person name="Kanomata Y."/>
            <person name="Wu J."/>
            <person name="Zeller M."/>
            <person name="Oakes M."/>
            <person name="Baldi P."/>
            <person name="Sandmeyer S."/>
        </authorList>
    </citation>
    <scope>NUCLEOTIDE SEQUENCE [LARGE SCALE GENOMIC DNA]</scope>
    <source>
        <strain evidence="13">CLIB89(W29)</strain>
    </source>
</reference>
<evidence type="ECO:0000256" key="4">
    <source>
        <dbReference type="ARBA" id="ARBA00011245"/>
    </source>
</evidence>
<comment type="similarity">
    <text evidence="3">Belongs to the EXO5 family.</text>
</comment>
<dbReference type="VEuPathDB" id="FungiDB:YALI1_A09444g"/>
<comment type="cofactor">
    <cofactor evidence="2">
        <name>[4Fe-4S] cluster</name>
        <dbReference type="ChEBI" id="CHEBI:49883"/>
    </cofactor>
</comment>
<evidence type="ECO:0000256" key="8">
    <source>
        <dbReference type="ARBA" id="ARBA00022839"/>
    </source>
</evidence>
<comment type="cofactor">
    <cofactor evidence="1">
        <name>Mg(2+)</name>
        <dbReference type="ChEBI" id="CHEBI:18420"/>
    </cofactor>
</comment>
<keyword evidence="9" id="KW-0408">Iron</keyword>
<keyword evidence="8" id="KW-0269">Exonuclease</keyword>
<dbReference type="PANTHER" id="PTHR14464:SF4">
    <property type="entry name" value="EXONUCLEASE V"/>
    <property type="match status" value="1"/>
</dbReference>
<dbReference type="eggNOG" id="KOG4760">
    <property type="taxonomic scope" value="Eukaryota"/>
</dbReference>
<dbReference type="InterPro" id="IPR019190">
    <property type="entry name" value="EXOV"/>
</dbReference>
<keyword evidence="8" id="KW-0378">Hydrolase</keyword>
<dbReference type="EMBL" id="CP017553">
    <property type="protein sequence ID" value="AOW00452.1"/>
    <property type="molecule type" value="Genomic_DNA"/>
</dbReference>
<dbReference type="InterPro" id="IPR011604">
    <property type="entry name" value="PDDEXK-like_dom_sf"/>
</dbReference>
<accession>A0A1H6PVY4</accession>
<dbReference type="GO" id="GO:0045145">
    <property type="term" value="F:single-stranded DNA 5'-3' DNA exonuclease activity"/>
    <property type="evidence" value="ECO:0007669"/>
    <property type="project" value="InterPro"/>
</dbReference>
<dbReference type="GO" id="GO:0051539">
    <property type="term" value="F:4 iron, 4 sulfur cluster binding"/>
    <property type="evidence" value="ECO:0007669"/>
    <property type="project" value="UniProtKB-KW"/>
</dbReference>
<evidence type="ECO:0000256" key="10">
    <source>
        <dbReference type="ARBA" id="ARBA00023014"/>
    </source>
</evidence>
<evidence type="ECO:0000313" key="13">
    <source>
        <dbReference type="Proteomes" id="UP000182444"/>
    </source>
</evidence>
<protein>
    <recommendedName>
        <fullName evidence="5">Exonuclease V, mitochondrial</fullName>
    </recommendedName>
    <alternativeName>
        <fullName evidence="11">Defects in morphology protein 1</fullName>
    </alternativeName>
</protein>
<evidence type="ECO:0000256" key="7">
    <source>
        <dbReference type="ARBA" id="ARBA00022722"/>
    </source>
</evidence>
<evidence type="ECO:0000256" key="3">
    <source>
        <dbReference type="ARBA" id="ARBA00009797"/>
    </source>
</evidence>
<organism evidence="12 13">
    <name type="scientific">Yarrowia lipolytica</name>
    <name type="common">Candida lipolytica</name>
    <dbReference type="NCBI Taxonomy" id="4952"/>
    <lineage>
        <taxon>Eukaryota</taxon>
        <taxon>Fungi</taxon>
        <taxon>Dikarya</taxon>
        <taxon>Ascomycota</taxon>
        <taxon>Saccharomycotina</taxon>
        <taxon>Dipodascomycetes</taxon>
        <taxon>Dipodascales</taxon>
        <taxon>Dipodascales incertae sedis</taxon>
        <taxon>Yarrowia</taxon>
    </lineage>
</organism>